<dbReference type="Proteomes" id="UP001057402">
    <property type="component" value="Chromosome 8"/>
</dbReference>
<name>A0ACB9N4A2_9MYRT</name>
<accession>A0ACB9N4A2</accession>
<evidence type="ECO:0000313" key="1">
    <source>
        <dbReference type="EMBL" id="KAI4330662.1"/>
    </source>
</evidence>
<gene>
    <name evidence="1" type="ORF">MLD38_028928</name>
</gene>
<keyword evidence="2" id="KW-1185">Reference proteome</keyword>
<proteinExistence type="predicted"/>
<comment type="caution">
    <text evidence="1">The sequence shown here is derived from an EMBL/GenBank/DDBJ whole genome shotgun (WGS) entry which is preliminary data.</text>
</comment>
<organism evidence="1 2">
    <name type="scientific">Melastoma candidum</name>
    <dbReference type="NCBI Taxonomy" id="119954"/>
    <lineage>
        <taxon>Eukaryota</taxon>
        <taxon>Viridiplantae</taxon>
        <taxon>Streptophyta</taxon>
        <taxon>Embryophyta</taxon>
        <taxon>Tracheophyta</taxon>
        <taxon>Spermatophyta</taxon>
        <taxon>Magnoliopsida</taxon>
        <taxon>eudicotyledons</taxon>
        <taxon>Gunneridae</taxon>
        <taxon>Pentapetalae</taxon>
        <taxon>rosids</taxon>
        <taxon>malvids</taxon>
        <taxon>Myrtales</taxon>
        <taxon>Melastomataceae</taxon>
        <taxon>Melastomatoideae</taxon>
        <taxon>Melastomateae</taxon>
        <taxon>Melastoma</taxon>
    </lineage>
</organism>
<protein>
    <submittedName>
        <fullName evidence="1">Uncharacterized protein</fullName>
    </submittedName>
</protein>
<reference evidence="2" key="1">
    <citation type="journal article" date="2023" name="Front. Plant Sci.">
        <title>Chromosomal-level genome assembly of Melastoma candidum provides insights into trichome evolution.</title>
        <authorList>
            <person name="Zhong Y."/>
            <person name="Wu W."/>
            <person name="Sun C."/>
            <person name="Zou P."/>
            <person name="Liu Y."/>
            <person name="Dai S."/>
            <person name="Zhou R."/>
        </authorList>
    </citation>
    <scope>NUCLEOTIDE SEQUENCE [LARGE SCALE GENOMIC DNA]</scope>
</reference>
<sequence length="120" mass="13066">MWVKKAPSLDSDAAVRPSSTKKSPSIDYEREGNNSYESVEGKRRRKEVGCFTFKEVSIEPETASSLKDVDSTKLKDEIRRWAKAVVAYARQVSGRLGVLNSSSGSSRHNGRGSLGDVSGG</sequence>
<dbReference type="EMBL" id="CM042887">
    <property type="protein sequence ID" value="KAI4330662.1"/>
    <property type="molecule type" value="Genomic_DNA"/>
</dbReference>
<evidence type="ECO:0000313" key="2">
    <source>
        <dbReference type="Proteomes" id="UP001057402"/>
    </source>
</evidence>